<sequence>MQRSDYLNPEAMKNQCMKAVRRMKEDGKALKTAGNSIMQFAQDREIESESFEALKQQLEDYKIILEAMEIANGADAADFQSLSELVGSETLDGENIFRQMENALNMKESYLAGEALYRNRMAVTQEAFSQAYYGFKANQYSRLAENSQRLYERWREKTEIFDEIGARTSHLFTDSEGISGWIQTGLSQMTGAFQKGAYMPQQNSIWRRQIKNAGVRLAMGFGDKGGEQNGPYTLWRRGMASDREFIREIVHGYEEYENYSDEEIEDLLIKLNSEGCGYVAFANIIVDEYRRKEDEFETLFGFPLFLENRSGTTYVNYNRLIVDLYCASDNHRKVWNMWQDYDIYDEEEDPSVTIGWGTTMEDRVYRFERYMAGYGKKVKIENIKCQTDEVYLRCKEEAELGNRVIISTCPVRMEDAQGEPVQMDGGHAMVVTGLTDDGRIQVSSWGELYYISPEDSDFISPEKNRLRDAYIRIQSVRFENIGELQ</sequence>
<accession>A0A7X3SKI5</accession>
<dbReference type="EMBL" id="WUQX01000001">
    <property type="protein sequence ID" value="MXP77396.1"/>
    <property type="molecule type" value="Genomic_DNA"/>
</dbReference>
<gene>
    <name evidence="1" type="ORF">GN277_19045</name>
</gene>
<dbReference type="RefSeq" id="WP_159752693.1">
    <property type="nucleotide sequence ID" value="NZ_CASZNZ010000006.1"/>
</dbReference>
<comment type="caution">
    <text evidence="1">The sequence shown here is derived from an EMBL/GenBank/DDBJ whole genome shotgun (WGS) entry which is preliminary data.</text>
</comment>
<evidence type="ECO:0000313" key="1">
    <source>
        <dbReference type="EMBL" id="MXP77396.1"/>
    </source>
</evidence>
<dbReference type="Proteomes" id="UP000460412">
    <property type="component" value="Unassembled WGS sequence"/>
</dbReference>
<organism evidence="1 2">
    <name type="scientific">Sporofaciens musculi</name>
    <dbReference type="NCBI Taxonomy" id="2681861"/>
    <lineage>
        <taxon>Bacteria</taxon>
        <taxon>Bacillati</taxon>
        <taxon>Bacillota</taxon>
        <taxon>Clostridia</taxon>
        <taxon>Lachnospirales</taxon>
        <taxon>Lachnospiraceae</taxon>
        <taxon>Sporofaciens</taxon>
    </lineage>
</organism>
<evidence type="ECO:0000313" key="2">
    <source>
        <dbReference type="Proteomes" id="UP000460412"/>
    </source>
</evidence>
<reference evidence="1 2" key="1">
    <citation type="submission" date="2019-12" db="EMBL/GenBank/DDBJ databases">
        <title>Sporaefaciens musculi gen. nov., sp. nov., a novel bacterium isolated from the caecum of an obese mouse.</title>
        <authorList>
            <person name="Rasmussen T.S."/>
            <person name="Streidl T."/>
            <person name="Hitch T.C.A."/>
            <person name="Wortmann E."/>
            <person name="Deptula P."/>
            <person name="Hansen M."/>
            <person name="Nielsen D.S."/>
            <person name="Clavel T."/>
            <person name="Vogensen F.K."/>
        </authorList>
    </citation>
    <scope>NUCLEOTIDE SEQUENCE [LARGE SCALE GENOMIC DNA]</scope>
    <source>
        <strain evidence="1 2">WCA-9-b2</strain>
    </source>
</reference>
<protein>
    <submittedName>
        <fullName evidence="1">Uncharacterized protein</fullName>
    </submittedName>
</protein>
<keyword evidence="2" id="KW-1185">Reference proteome</keyword>
<proteinExistence type="predicted"/>
<name>A0A7X3SKI5_9FIRM</name>
<dbReference type="AlphaFoldDB" id="A0A7X3SKI5"/>